<accession>A0A6N7XR88</accession>
<reference evidence="2 3" key="1">
    <citation type="submission" date="2019-09" db="EMBL/GenBank/DDBJ databases">
        <title>In-depth cultivation of the pig gut microbiome towards novel bacterial diversity and tailored functional studies.</title>
        <authorList>
            <person name="Wylensek D."/>
            <person name="Hitch T.C.A."/>
            <person name="Clavel T."/>
        </authorList>
    </citation>
    <scope>NUCLEOTIDE SEQUENCE [LARGE SCALE GENOMIC DNA]</scope>
    <source>
        <strain evidence="2 3">WCA3-693-APC-4?</strain>
    </source>
</reference>
<dbReference type="AlphaFoldDB" id="A0A6N7XR88"/>
<dbReference type="Proteomes" id="UP000469523">
    <property type="component" value="Unassembled WGS sequence"/>
</dbReference>
<keyword evidence="3" id="KW-1185">Reference proteome</keyword>
<dbReference type="SMART" id="SM00909">
    <property type="entry name" value="Germane"/>
    <property type="match status" value="2"/>
</dbReference>
<gene>
    <name evidence="2" type="ORF">FYJ83_02160</name>
</gene>
<dbReference type="RefSeq" id="WP_154438637.1">
    <property type="nucleotide sequence ID" value="NZ_JAHLPJ010000001.1"/>
</dbReference>
<sequence>MVKVNRRIILFGLIVVLGLTVLTFGKNLIENRLSAKDDEIEIIRSDENEVVLTEEEGIRKTVMYFKDADGYLVPVMKRIPWEEGIAKVTLNNMVDSAELREMLSPTGLLPVIPAGTEILGMSINEDTGLCKIDFSENVLNNQSEKDEESFIKGVVYTLTEFPAISEVQILVGGKALPSMTYGGNISQPLARENINLVGSLEEGRSKVVVYYKGMNNEEYEYFVPVTIPTLAPVANVYSALDLLFDGPPVDIGLFSDIPKDVMLHGVEVKDGTAYVDISYDNMDTASDDTFSDIIKNIGLTLSQFSEIETVELLIDGEIINTTIPVFANEY</sequence>
<feature type="domain" description="GerMN" evidence="1">
    <location>
        <begin position="236"/>
        <end position="323"/>
    </location>
</feature>
<feature type="domain" description="GerMN" evidence="1">
    <location>
        <begin position="86"/>
        <end position="180"/>
    </location>
</feature>
<dbReference type="InterPro" id="IPR019606">
    <property type="entry name" value="GerMN"/>
</dbReference>
<comment type="caution">
    <text evidence="2">The sequence shown here is derived from an EMBL/GenBank/DDBJ whole genome shotgun (WGS) entry which is preliminary data.</text>
</comment>
<protein>
    <submittedName>
        <fullName evidence="2">GerMN domain-containing protein</fullName>
    </submittedName>
</protein>
<evidence type="ECO:0000313" key="2">
    <source>
        <dbReference type="EMBL" id="MSU00267.1"/>
    </source>
</evidence>
<evidence type="ECO:0000313" key="3">
    <source>
        <dbReference type="Proteomes" id="UP000469523"/>
    </source>
</evidence>
<evidence type="ECO:0000259" key="1">
    <source>
        <dbReference type="SMART" id="SM00909"/>
    </source>
</evidence>
<proteinExistence type="predicted"/>
<name>A0A6N7XR88_9FIRM</name>
<dbReference type="Pfam" id="PF10646">
    <property type="entry name" value="Germane"/>
    <property type="match status" value="2"/>
</dbReference>
<dbReference type="EMBL" id="VUNQ01000003">
    <property type="protein sequence ID" value="MSU00267.1"/>
    <property type="molecule type" value="Genomic_DNA"/>
</dbReference>
<organism evidence="2 3">
    <name type="scientific">Tissierella pigra</name>
    <dbReference type="NCBI Taxonomy" id="2607614"/>
    <lineage>
        <taxon>Bacteria</taxon>
        <taxon>Bacillati</taxon>
        <taxon>Bacillota</taxon>
        <taxon>Tissierellia</taxon>
        <taxon>Tissierellales</taxon>
        <taxon>Tissierellaceae</taxon>
        <taxon>Tissierella</taxon>
    </lineage>
</organism>